<organism evidence="1 2">
    <name type="scientific">Stylophora pistillata</name>
    <name type="common">Smooth cauliflower coral</name>
    <dbReference type="NCBI Taxonomy" id="50429"/>
    <lineage>
        <taxon>Eukaryota</taxon>
        <taxon>Metazoa</taxon>
        <taxon>Cnidaria</taxon>
        <taxon>Anthozoa</taxon>
        <taxon>Hexacorallia</taxon>
        <taxon>Scleractinia</taxon>
        <taxon>Astrocoeniina</taxon>
        <taxon>Pocilloporidae</taxon>
        <taxon>Stylophora</taxon>
    </lineage>
</organism>
<name>A0A2B4S3A9_STYPI</name>
<accession>A0A2B4S3A9</accession>
<proteinExistence type="predicted"/>
<dbReference type="EMBL" id="LSMT01000219">
    <property type="protein sequence ID" value="PFX23087.1"/>
    <property type="molecule type" value="Genomic_DNA"/>
</dbReference>
<dbReference type="Proteomes" id="UP000225706">
    <property type="component" value="Unassembled WGS sequence"/>
</dbReference>
<reference evidence="2" key="1">
    <citation type="journal article" date="2017" name="bioRxiv">
        <title>Comparative analysis of the genomes of Stylophora pistillata and Acropora digitifera provides evidence for extensive differences between species of corals.</title>
        <authorList>
            <person name="Voolstra C.R."/>
            <person name="Li Y."/>
            <person name="Liew Y.J."/>
            <person name="Baumgarten S."/>
            <person name="Zoccola D."/>
            <person name="Flot J.-F."/>
            <person name="Tambutte S."/>
            <person name="Allemand D."/>
            <person name="Aranda M."/>
        </authorList>
    </citation>
    <scope>NUCLEOTIDE SEQUENCE [LARGE SCALE GENOMIC DNA]</scope>
</reference>
<evidence type="ECO:0000313" key="2">
    <source>
        <dbReference type="Proteomes" id="UP000225706"/>
    </source>
</evidence>
<keyword evidence="2" id="KW-1185">Reference proteome</keyword>
<evidence type="ECO:0000313" key="1">
    <source>
        <dbReference type="EMBL" id="PFX23087.1"/>
    </source>
</evidence>
<protein>
    <submittedName>
        <fullName evidence="1">Uncharacterized protein</fullName>
    </submittedName>
</protein>
<comment type="caution">
    <text evidence="1">The sequence shown here is derived from an EMBL/GenBank/DDBJ whole genome shotgun (WGS) entry which is preliminary data.</text>
</comment>
<gene>
    <name evidence="1" type="ORF">AWC38_SpisGene12389</name>
</gene>
<sequence length="302" mass="36252">MNDVRIFNDGALLYQHKYLFDLDATNKISSPRELIRGILGYFNKPISEKIRYKLISTTRYPMKVYYFLRYLQAAFDKEFPDIHMKDKTSKYKFMEACENVFDDIVREVNDWPNPFGGHMQLYLFQHWETFQQLGERLRKNNFYIDDVTEVWSTFRNPMLSHAEVMSELVTLTCEKYSPEWLKKSLESQRFIKDCLKKSRRPRLTPYRILMASNALQLCPEQIYLLVDTMLDLLHKDDTLDVRIILDSIEKRESASKNHDDQVYEEMKKKSMDTMAMLLRYIAEKQLDKQLQRLERSKRNSKK</sequence>
<dbReference type="AlphaFoldDB" id="A0A2B4S3A9"/>